<dbReference type="Pfam" id="PF02780">
    <property type="entry name" value="Transketolase_C"/>
    <property type="match status" value="1"/>
</dbReference>
<comment type="cofactor">
    <cofactor evidence="1">
        <name>thiamine diphosphate</name>
        <dbReference type="ChEBI" id="CHEBI:58937"/>
    </cofactor>
</comment>
<dbReference type="Gene3D" id="3.40.50.970">
    <property type="match status" value="1"/>
</dbReference>
<protein>
    <submittedName>
        <fullName evidence="5">Transketolase C-terminal domain-containing protein</fullName>
    </submittedName>
</protein>
<evidence type="ECO:0000256" key="1">
    <source>
        <dbReference type="ARBA" id="ARBA00001964"/>
    </source>
</evidence>
<dbReference type="InterPro" id="IPR005475">
    <property type="entry name" value="Transketolase-like_Pyr-bd"/>
</dbReference>
<dbReference type="RefSeq" id="WP_306709989.1">
    <property type="nucleotide sequence ID" value="NZ_JAUJFI010000143.1"/>
</dbReference>
<organism evidence="5 6">
    <name type="scientific">Azospirillum isscasi</name>
    <dbReference type="NCBI Taxonomy" id="3053926"/>
    <lineage>
        <taxon>Bacteria</taxon>
        <taxon>Pseudomonadati</taxon>
        <taxon>Pseudomonadota</taxon>
        <taxon>Alphaproteobacteria</taxon>
        <taxon>Rhodospirillales</taxon>
        <taxon>Azospirillaceae</taxon>
        <taxon>Azospirillum</taxon>
    </lineage>
</organism>
<dbReference type="Proteomes" id="UP001227317">
    <property type="component" value="Unassembled WGS sequence"/>
</dbReference>
<dbReference type="PANTHER" id="PTHR43257">
    <property type="entry name" value="PYRUVATE DEHYDROGENASE E1 COMPONENT BETA SUBUNIT"/>
    <property type="match status" value="1"/>
</dbReference>
<dbReference type="PANTHER" id="PTHR43257:SF2">
    <property type="entry name" value="PYRUVATE DEHYDROGENASE E1 COMPONENT SUBUNIT BETA"/>
    <property type="match status" value="1"/>
</dbReference>
<proteinExistence type="predicted"/>
<keyword evidence="2" id="KW-0560">Oxidoreductase</keyword>
<dbReference type="EMBL" id="JAUJFI010000143">
    <property type="protein sequence ID" value="MDQ2105443.1"/>
    <property type="molecule type" value="Genomic_DNA"/>
</dbReference>
<evidence type="ECO:0000313" key="5">
    <source>
        <dbReference type="EMBL" id="MDQ2105443.1"/>
    </source>
</evidence>
<evidence type="ECO:0000256" key="2">
    <source>
        <dbReference type="ARBA" id="ARBA00023002"/>
    </source>
</evidence>
<name>A0ABU0WN80_9PROT</name>
<comment type="caution">
    <text evidence="5">The sequence shown here is derived from an EMBL/GenBank/DDBJ whole genome shotgun (WGS) entry which is preliminary data.</text>
</comment>
<evidence type="ECO:0000259" key="4">
    <source>
        <dbReference type="SMART" id="SM00861"/>
    </source>
</evidence>
<keyword evidence="6" id="KW-1185">Reference proteome</keyword>
<accession>A0ABU0WN80</accession>
<dbReference type="Pfam" id="PF02779">
    <property type="entry name" value="Transket_pyr"/>
    <property type="match status" value="1"/>
</dbReference>
<reference evidence="5 6" key="1">
    <citation type="submission" date="2023-06" db="EMBL/GenBank/DDBJ databases">
        <title>Azospirillum isscasensis sp.nov, a bacterium isolated from rhizosphere soil of rice.</title>
        <authorList>
            <person name="Wang H."/>
        </authorList>
    </citation>
    <scope>NUCLEOTIDE SEQUENCE [LARGE SCALE GENOMIC DNA]</scope>
    <source>
        <strain evidence="5 6">C340-1</strain>
    </source>
</reference>
<dbReference type="SUPFAM" id="SSF52518">
    <property type="entry name" value="Thiamin diphosphate-binding fold (THDP-binding)"/>
    <property type="match status" value="1"/>
</dbReference>
<sequence>MSTSTAEGRLLRYVDALQEAFAQEMARDESVFLFGLDVDDHKSIQGSTRGLLQEFGPERVFTTPLSEDAMTGMAIGAAMAGMRPIHVHIRMDFLLLCMNQLVNIAAKAHSMYGGSVKVPLVVRSMVGKSWGQGAQHSQALHSLFMHIPGLKIVAPSNAHDAKGCMIAAIRDDNPVLVMEHRLLYGTEAYVPEAPFEVRPGRARVVGPGDDITVVAISNMVPECLRARDLVAEVGISAEVIDPVWLQPLDIDSLLASARRTRRLLVADNAWLPCGASAEIIAAVLERAGPDAGIMVRRIGFAPVTCPPSPPLEAAFYPNPGTVASAIHAMVRPAAPAWQPDPERTRLSYQSSFCGPF</sequence>
<dbReference type="SMART" id="SM00861">
    <property type="entry name" value="Transket_pyr"/>
    <property type="match status" value="1"/>
</dbReference>
<gene>
    <name evidence="5" type="ORF">QSG27_22280</name>
</gene>
<dbReference type="SUPFAM" id="SSF52922">
    <property type="entry name" value="TK C-terminal domain-like"/>
    <property type="match status" value="1"/>
</dbReference>
<dbReference type="InterPro" id="IPR009014">
    <property type="entry name" value="Transketo_C/PFOR_II"/>
</dbReference>
<evidence type="ECO:0000256" key="3">
    <source>
        <dbReference type="ARBA" id="ARBA00023052"/>
    </source>
</evidence>
<dbReference type="CDD" id="cd07036">
    <property type="entry name" value="TPP_PYR_E1-PDHc-beta_like"/>
    <property type="match status" value="1"/>
</dbReference>
<keyword evidence="3" id="KW-0786">Thiamine pyrophosphate</keyword>
<dbReference type="InterPro" id="IPR029061">
    <property type="entry name" value="THDP-binding"/>
</dbReference>
<dbReference type="InterPro" id="IPR033248">
    <property type="entry name" value="Transketolase_C"/>
</dbReference>
<evidence type="ECO:0000313" key="6">
    <source>
        <dbReference type="Proteomes" id="UP001227317"/>
    </source>
</evidence>
<feature type="domain" description="Transketolase-like pyrimidine-binding" evidence="4">
    <location>
        <begin position="11"/>
        <end position="186"/>
    </location>
</feature>
<dbReference type="Gene3D" id="3.40.50.920">
    <property type="match status" value="1"/>
</dbReference>